<dbReference type="OrthoDB" id="6372137at2759"/>
<feature type="transmembrane region" description="Helical" evidence="8">
    <location>
        <begin position="1481"/>
        <end position="1502"/>
    </location>
</feature>
<comment type="caution">
    <text evidence="11">The sequence shown here is derived from an EMBL/GenBank/DDBJ whole genome shotgun (WGS) entry which is preliminary data.</text>
</comment>
<dbReference type="SMART" id="SM00664">
    <property type="entry name" value="DoH"/>
    <property type="match status" value="6"/>
</dbReference>
<evidence type="ECO:0000256" key="6">
    <source>
        <dbReference type="ARBA" id="ARBA00023136"/>
    </source>
</evidence>
<evidence type="ECO:0000259" key="10">
    <source>
        <dbReference type="PROSITE" id="PS50836"/>
    </source>
</evidence>
<keyword evidence="2" id="KW-0813">Transport</keyword>
<dbReference type="GO" id="GO:0099072">
    <property type="term" value="P:regulation of postsynaptic membrane neurotransmitter receptor levels"/>
    <property type="evidence" value="ECO:0007669"/>
    <property type="project" value="TreeGrafter"/>
</dbReference>
<organism evidence="11 12">
    <name type="scientific">Hypsibius exemplaris</name>
    <name type="common">Freshwater tardigrade</name>
    <dbReference type="NCBI Taxonomy" id="2072580"/>
    <lineage>
        <taxon>Eukaryota</taxon>
        <taxon>Metazoa</taxon>
        <taxon>Ecdysozoa</taxon>
        <taxon>Tardigrada</taxon>
        <taxon>Eutardigrada</taxon>
        <taxon>Parachela</taxon>
        <taxon>Hypsibioidea</taxon>
        <taxon>Hypsibiidae</taxon>
        <taxon>Hypsibius</taxon>
    </lineage>
</organism>
<dbReference type="PANTHER" id="PTHR46902">
    <property type="entry name" value="DOMON DOMAIN-CONTAINING PROTEIN FRRS1L"/>
    <property type="match status" value="1"/>
</dbReference>
<keyword evidence="6 8" id="KW-0472">Membrane</keyword>
<dbReference type="InterPro" id="IPR005018">
    <property type="entry name" value="DOMON_domain"/>
</dbReference>
<evidence type="ECO:0000256" key="3">
    <source>
        <dbReference type="ARBA" id="ARBA00022692"/>
    </source>
</evidence>
<dbReference type="CDD" id="cd08760">
    <property type="entry name" value="Cyt_b561_FRRS1_like"/>
    <property type="match status" value="1"/>
</dbReference>
<keyword evidence="3 8" id="KW-0812">Transmembrane</keyword>
<evidence type="ECO:0000256" key="1">
    <source>
        <dbReference type="ARBA" id="ARBA00004370"/>
    </source>
</evidence>
<dbReference type="EMBL" id="MTYJ01000421">
    <property type="protein sequence ID" value="OWA54550.1"/>
    <property type="molecule type" value="Genomic_DNA"/>
</dbReference>
<evidence type="ECO:0000256" key="4">
    <source>
        <dbReference type="ARBA" id="ARBA00022982"/>
    </source>
</evidence>
<feature type="transmembrane region" description="Helical" evidence="8">
    <location>
        <begin position="1399"/>
        <end position="1417"/>
    </location>
</feature>
<feature type="region of interest" description="Disordered" evidence="7">
    <location>
        <begin position="1281"/>
        <end position="1303"/>
    </location>
</feature>
<dbReference type="PROSITE" id="PS50836">
    <property type="entry name" value="DOMON"/>
    <property type="match status" value="2"/>
</dbReference>
<feature type="signal peptide" evidence="9">
    <location>
        <begin position="1"/>
        <end position="20"/>
    </location>
</feature>
<feature type="chain" id="PRO_5040874395" evidence="9">
    <location>
        <begin position="21"/>
        <end position="1606"/>
    </location>
</feature>
<feature type="compositionally biased region" description="Polar residues" evidence="7">
    <location>
        <begin position="1562"/>
        <end position="1571"/>
    </location>
</feature>
<evidence type="ECO:0000256" key="9">
    <source>
        <dbReference type="SAM" id="SignalP"/>
    </source>
</evidence>
<comment type="subcellular location">
    <subcellularLocation>
        <location evidence="1">Membrane</location>
    </subcellularLocation>
</comment>
<dbReference type="InterPro" id="IPR006593">
    <property type="entry name" value="Cyt_b561/ferric_Rdtase_TM"/>
</dbReference>
<proteinExistence type="predicted"/>
<dbReference type="PANTHER" id="PTHR46902:SF1">
    <property type="entry name" value="DOMON DOMAIN-CONTAINING PROTEIN FRRS1L"/>
    <property type="match status" value="1"/>
</dbReference>
<dbReference type="InterPro" id="IPR042789">
    <property type="entry name" value="FRRS1L"/>
</dbReference>
<reference evidence="12" key="1">
    <citation type="submission" date="2017-01" db="EMBL/GenBank/DDBJ databases">
        <title>Comparative genomics of anhydrobiosis in the tardigrade Hypsibius dujardini.</title>
        <authorList>
            <person name="Yoshida Y."/>
            <person name="Koutsovoulos G."/>
            <person name="Laetsch D."/>
            <person name="Stevens L."/>
            <person name="Kumar S."/>
            <person name="Horikawa D."/>
            <person name="Ishino K."/>
            <person name="Komine S."/>
            <person name="Tomita M."/>
            <person name="Blaxter M."/>
            <person name="Arakawa K."/>
        </authorList>
    </citation>
    <scope>NUCLEOTIDE SEQUENCE [LARGE SCALE GENOMIC DNA]</scope>
    <source>
        <strain evidence="12">Z151</strain>
    </source>
</reference>
<dbReference type="Proteomes" id="UP000192578">
    <property type="component" value="Unassembled WGS sequence"/>
</dbReference>
<evidence type="ECO:0000313" key="11">
    <source>
        <dbReference type="EMBL" id="OWA54550.1"/>
    </source>
</evidence>
<accession>A0A9X6NID1</accession>
<evidence type="ECO:0000256" key="2">
    <source>
        <dbReference type="ARBA" id="ARBA00022448"/>
    </source>
</evidence>
<evidence type="ECO:0000256" key="7">
    <source>
        <dbReference type="SAM" id="MobiDB-lite"/>
    </source>
</evidence>
<evidence type="ECO:0000256" key="8">
    <source>
        <dbReference type="SAM" id="Phobius"/>
    </source>
</evidence>
<feature type="domain" description="DOMON" evidence="10">
    <location>
        <begin position="1028"/>
        <end position="1161"/>
    </location>
</feature>
<evidence type="ECO:0000313" key="12">
    <source>
        <dbReference type="Proteomes" id="UP000192578"/>
    </source>
</evidence>
<keyword evidence="4" id="KW-0249">Electron transport</keyword>
<feature type="domain" description="DOMON" evidence="10">
    <location>
        <begin position="65"/>
        <end position="191"/>
    </location>
</feature>
<feature type="region of interest" description="Disordered" evidence="7">
    <location>
        <begin position="1556"/>
        <end position="1575"/>
    </location>
</feature>
<sequence>MTPWAVCLLMGVWAIGICQGLGEDTEKDTKWSLEIRKKADSLYEQCGVSRQCFGWPADCIQSKSCVSLLAYGVQNGDSVPVVLYGNSTNTQTGAAGWIGFGLSMSGKMNSSAVVQCVRYTDGTFDVVAAYNAPDRTYEPLSDVHLGISGIAPITYVDGYVQCSFNLAVQRTVKGVLYDLTQPYAILLANGGLVKNSSRLSYHDNKAVVATEVVVAQSNNGGFIYAQCGATRQCFGVPDSCIANQTCNSLLAYGAATEGADSIPVVLYGETSPEIQAQSPAFWIGFGLSITGGMYSPFSYGLVTQSQETAVIQCVSWGNDTTDVWAAYNPPVSDPNGHLYQALADRRLGITDVSASILSGFASCSFNLDLKRNVSGVVYDLSTPYTVLLGRGYANASTGDLRYHLSGAPKAVARDQYLACGNQCAPTPCLTGHCFGVPRSCEQLGRCDVLVSWTAPTAGSRTVKMSLTGNPFNASYANNFWIGFAVRPEGSGNKMSNAAVVQCARYPDSTNALVAAYNFPITGNEEYKYQYQILQNKTYGISDSNIAFVDGQLACTFQLDIDRTINGTKFNLADYLYIMAGSGYTQKNDSTGEYRNRKHLFVPLVSRELIAVACTANCTIPTPSPPTVPVPTGQPTGEGQFGIPKDCVKSDSCLAMVTYGQSKKNSSRISLVLNGKSGAQPRNQFYVALGVTSTQTMEHAFVMECVAFQREGRNDQGIFASYNGAGYKNTRIPANGLYLQSSNYSDGALECHFEADIVQEIVEPGNSQSLTFDLSQSYYLLLAHGGLQSGSLNDKAHHDLRAFSDDKVTLSRGETPTSPPPANPLYDQCGVSRQCFGLPVDCIQSKSCVSLFAYGVQIGATVPVVLYGNTTNKQSGAAGWVGFGLSISGKMNSSAVVQCVRYADETLDVVAAYNTPDRVYETLAEVHLGITDIAPITYVDGYVQCSFNLAVQRTVKGVLYDLTQPYAILLANGGLVPGSKNLSYHENKAVVATQVTVAQSNNGGFIYAQCNVTRQCFGVPDGCIANQTCNSLLAYGAATEGADSIPVVLYGETSPEIQAQSPAFWIGFGLSITGGMQETAVIQCVSWGNDTTDVVAAYNPPVSDPNGHVYQALADSRLGITDVSASILSGFASCSFNLDLKRNVSGVVYDLSTPYTVLLGRGYANASTGELRYHLSGPPAAVARSQVLACGNQCQPTPPNNDGTFGIPNGCVADDCQAIATYGLSKTNASRVSLVLRGKPGSLPGDGFYVALGVANSQKMGHAFVMECVSWKDGSVDKQELFSSYNTGDDDNDRDNKPIPMKGLYSGPSSWKDGTLECQFEADFVHQIGSDIEPSNGHNKTFDFTQSYFLLLARGGLKSPDSHVKMHHDIRGASENKVILSAGQSANAGDTNIALKKTHAILMVIAWNLLVAFGILMARQTKNMWPDRAPFGGKVWFITHRAVNVHGGAADRDQFHHHLRRSVCGHFPTTPPARPNRPYFNYFHWTVGYSTHLMSAVTMFLGAEFTMTAMKVHSAAGYILIASFAANLLIQLLLEIHRYRQKGTILQTSYSKEELTPTEHTHISQTVTTSSEEPLHPEDKLRQALLSLDALLIGSGTIAVIALIAAA</sequence>
<name>A0A9X6NID1_HYPEX</name>
<protein>
    <submittedName>
        <fullName evidence="11">Ferric-chelate reductase 1</fullName>
    </submittedName>
</protein>
<keyword evidence="12" id="KW-1185">Reference proteome</keyword>
<gene>
    <name evidence="11" type="ORF">BV898_18950</name>
</gene>
<feature type="transmembrane region" description="Helical" evidence="8">
    <location>
        <begin position="1514"/>
        <end position="1533"/>
    </location>
</feature>
<evidence type="ECO:0000256" key="5">
    <source>
        <dbReference type="ARBA" id="ARBA00022989"/>
    </source>
</evidence>
<dbReference type="GO" id="GO:0016020">
    <property type="term" value="C:membrane"/>
    <property type="evidence" value="ECO:0007669"/>
    <property type="project" value="UniProtKB-SubCell"/>
</dbReference>
<feature type="transmembrane region" description="Helical" evidence="8">
    <location>
        <begin position="1583"/>
        <end position="1605"/>
    </location>
</feature>
<dbReference type="GO" id="GO:1900449">
    <property type="term" value="P:regulation of glutamate receptor signaling pathway"/>
    <property type="evidence" value="ECO:0007669"/>
    <property type="project" value="InterPro"/>
</dbReference>
<dbReference type="SMART" id="SM00665">
    <property type="entry name" value="B561"/>
    <property type="match status" value="1"/>
</dbReference>
<keyword evidence="9" id="KW-0732">Signal</keyword>
<keyword evidence="5 8" id="KW-1133">Transmembrane helix</keyword>